<evidence type="ECO:0000313" key="2">
    <source>
        <dbReference type="Proteomes" id="UP000886687"/>
    </source>
</evidence>
<protein>
    <submittedName>
        <fullName evidence="1">Uncharacterized protein</fullName>
    </submittedName>
</protein>
<dbReference type="EMBL" id="JAEPDI010000009">
    <property type="protein sequence ID" value="MCG7939619.1"/>
    <property type="molecule type" value="Genomic_DNA"/>
</dbReference>
<accession>A0A9E4N1G9</accession>
<organism evidence="1 2">
    <name type="scientific">Candidatus Thiodiazotropha lotti</name>
    <dbReference type="NCBI Taxonomy" id="2792787"/>
    <lineage>
        <taxon>Bacteria</taxon>
        <taxon>Pseudomonadati</taxon>
        <taxon>Pseudomonadota</taxon>
        <taxon>Gammaproteobacteria</taxon>
        <taxon>Chromatiales</taxon>
        <taxon>Sedimenticolaceae</taxon>
        <taxon>Candidatus Thiodiazotropha</taxon>
    </lineage>
</organism>
<dbReference type="AlphaFoldDB" id="A0A9E4N1G9"/>
<name>A0A9E4N1G9_9GAMM</name>
<gene>
    <name evidence="1" type="ORF">JAZ04_12310</name>
</gene>
<proteinExistence type="predicted"/>
<sequence>MNLNNWISKAKEHWKEFQPTRYQELKESGQLEQALQQAAEQTHLEMSELEEAGYQNHEAWEMVRERYLFPKEELGLEEDQTVSQAAMLYQEVVAIQNLLLQDQDQEENPSTVRIVQKTS</sequence>
<dbReference type="Proteomes" id="UP000886687">
    <property type="component" value="Unassembled WGS sequence"/>
</dbReference>
<comment type="caution">
    <text evidence="1">The sequence shown here is derived from an EMBL/GenBank/DDBJ whole genome shotgun (WGS) entry which is preliminary data.</text>
</comment>
<evidence type="ECO:0000313" key="1">
    <source>
        <dbReference type="EMBL" id="MCG7939619.1"/>
    </source>
</evidence>
<reference evidence="1" key="1">
    <citation type="journal article" date="2021" name="Proc. Natl. Acad. Sci. U.S.A.">
        <title>Global biogeography of chemosynthetic symbionts reveals both localized and globally distributed symbiont groups. .</title>
        <authorList>
            <person name="Osvatic J.T."/>
            <person name="Wilkins L.G.E."/>
            <person name="Leibrecht L."/>
            <person name="Leray M."/>
            <person name="Zauner S."/>
            <person name="Polzin J."/>
            <person name="Camacho Y."/>
            <person name="Gros O."/>
            <person name="van Gils J.A."/>
            <person name="Eisen J.A."/>
            <person name="Petersen J.M."/>
            <person name="Yuen B."/>
        </authorList>
    </citation>
    <scope>NUCLEOTIDE SEQUENCE</scope>
    <source>
        <strain evidence="1">MAGL173</strain>
    </source>
</reference>